<evidence type="ECO:0000313" key="4">
    <source>
        <dbReference type="Proteomes" id="UP000466445"/>
    </source>
</evidence>
<dbReference type="InterPro" id="IPR002213">
    <property type="entry name" value="UDP_glucos_trans"/>
</dbReference>
<dbReference type="InterPro" id="IPR004276">
    <property type="entry name" value="GlycoTrans_28_N"/>
</dbReference>
<accession>A0A7I7SU15</accession>
<dbReference type="AlphaFoldDB" id="A0A7I7SU15"/>
<dbReference type="FunFam" id="3.40.50.2000:FF:000009">
    <property type="entry name" value="Sterol 3-beta-glucosyltransferase UGT80A2"/>
    <property type="match status" value="1"/>
</dbReference>
<feature type="domain" description="Glycosyltransferase family 28 N-terminal" evidence="1">
    <location>
        <begin position="3"/>
        <end position="79"/>
    </location>
</feature>
<sequence length="422" mass="45815">MKFVLATWGSRGDIEPILAVGRELVRRGHHVQMAVPPDLVAFTEAAGPQAVAFGPDSKSVLDAHRDFWTCFFRSPWKLRELIRSRVEIAGPLLRGWQDMSATLISMAEGADLIFTGINFEDAAANVAVRYGVPMATLHYFPLRPNGQVLPFLPARLGRAAVTAFWWMSWRGTKKVEDAQRRDLGLPPSKGSAPRRITERGSLEIQAYDEACFPGLAQEWARCREQRPFVGTLTLELSSPDDSEVADWIAAGTPPIFFGFGSIPVESPSETIAMIASACSRLGERALVGAAGTNFGNVPQFDHVKLAGTLNYSTVFPACRAVVHHGGSGTTPIAMRAGVPQVILYWDMAHAVSGSSVKRLKVGTARRFSTATEESLVADLRTILVPDYADRAKALATRITEPAQSASAAADLLERFARSTPGR</sequence>
<dbReference type="KEGG" id="msar:MSAR_29570"/>
<dbReference type="Pfam" id="PF06722">
    <property type="entry name" value="EryCIII-like_C"/>
    <property type="match status" value="1"/>
</dbReference>
<protein>
    <submittedName>
        <fullName evidence="3">Glycosyltransferase</fullName>
    </submittedName>
</protein>
<dbReference type="SUPFAM" id="SSF53756">
    <property type="entry name" value="UDP-Glycosyltransferase/glycogen phosphorylase"/>
    <property type="match status" value="1"/>
</dbReference>
<keyword evidence="4" id="KW-1185">Reference proteome</keyword>
<dbReference type="PANTHER" id="PTHR48050">
    <property type="entry name" value="STEROL 3-BETA-GLUCOSYLTRANSFERASE"/>
    <property type="match status" value="1"/>
</dbReference>
<feature type="domain" description="Erythromycin biosynthesis protein CIII-like C-terminal" evidence="2">
    <location>
        <begin position="293"/>
        <end position="394"/>
    </location>
</feature>
<dbReference type="Proteomes" id="UP000466445">
    <property type="component" value="Chromosome"/>
</dbReference>
<name>A0A7I7SU15_9MYCO</name>
<dbReference type="GO" id="GO:0008194">
    <property type="term" value="F:UDP-glycosyltransferase activity"/>
    <property type="evidence" value="ECO:0007669"/>
    <property type="project" value="InterPro"/>
</dbReference>
<dbReference type="GO" id="GO:0033072">
    <property type="term" value="P:vancomycin biosynthetic process"/>
    <property type="evidence" value="ECO:0007669"/>
    <property type="project" value="UniProtKB-ARBA"/>
</dbReference>
<evidence type="ECO:0000313" key="3">
    <source>
        <dbReference type="EMBL" id="BBY59821.1"/>
    </source>
</evidence>
<proteinExistence type="predicted"/>
<dbReference type="Gene3D" id="3.40.50.2000">
    <property type="entry name" value="Glycogen Phosphorylase B"/>
    <property type="match status" value="2"/>
</dbReference>
<dbReference type="InterPro" id="IPR050426">
    <property type="entry name" value="Glycosyltransferase_28"/>
</dbReference>
<gene>
    <name evidence="3" type="ORF">MSAR_29570</name>
</gene>
<organism evidence="3 4">
    <name type="scientific">Mycolicibacterium sarraceniae</name>
    <dbReference type="NCBI Taxonomy" id="1534348"/>
    <lineage>
        <taxon>Bacteria</taxon>
        <taxon>Bacillati</taxon>
        <taxon>Actinomycetota</taxon>
        <taxon>Actinomycetes</taxon>
        <taxon>Mycobacteriales</taxon>
        <taxon>Mycobacteriaceae</taxon>
        <taxon>Mycolicibacterium</taxon>
    </lineage>
</organism>
<reference evidence="3 4" key="1">
    <citation type="journal article" date="2019" name="Emerg. Microbes Infect.">
        <title>Comprehensive subspecies identification of 175 nontuberculous mycobacteria species based on 7547 genomic profiles.</title>
        <authorList>
            <person name="Matsumoto Y."/>
            <person name="Kinjo T."/>
            <person name="Motooka D."/>
            <person name="Nabeya D."/>
            <person name="Jung N."/>
            <person name="Uechi K."/>
            <person name="Horii T."/>
            <person name="Iida T."/>
            <person name="Fujita J."/>
            <person name="Nakamura S."/>
        </authorList>
    </citation>
    <scope>NUCLEOTIDE SEQUENCE [LARGE SCALE GENOMIC DNA]</scope>
    <source>
        <strain evidence="3 4">JCM 30395</strain>
    </source>
</reference>
<dbReference type="PANTHER" id="PTHR48050:SF13">
    <property type="entry name" value="STEROL 3-BETA-GLUCOSYLTRANSFERASE UGT80A2"/>
    <property type="match status" value="1"/>
</dbReference>
<dbReference type="GO" id="GO:0005975">
    <property type="term" value="P:carbohydrate metabolic process"/>
    <property type="evidence" value="ECO:0007669"/>
    <property type="project" value="InterPro"/>
</dbReference>
<evidence type="ECO:0000259" key="1">
    <source>
        <dbReference type="Pfam" id="PF03033"/>
    </source>
</evidence>
<dbReference type="InterPro" id="IPR010610">
    <property type="entry name" value="EryCIII-like_C"/>
</dbReference>
<dbReference type="RefSeq" id="WP_163698027.1">
    <property type="nucleotide sequence ID" value="NZ_AP022595.1"/>
</dbReference>
<dbReference type="CDD" id="cd03784">
    <property type="entry name" value="GT1_Gtf-like"/>
    <property type="match status" value="1"/>
</dbReference>
<dbReference type="Pfam" id="PF03033">
    <property type="entry name" value="Glyco_transf_28"/>
    <property type="match status" value="1"/>
</dbReference>
<evidence type="ECO:0000259" key="2">
    <source>
        <dbReference type="Pfam" id="PF06722"/>
    </source>
</evidence>
<dbReference type="GO" id="GO:0016758">
    <property type="term" value="F:hexosyltransferase activity"/>
    <property type="evidence" value="ECO:0007669"/>
    <property type="project" value="InterPro"/>
</dbReference>
<keyword evidence="3" id="KW-0808">Transferase</keyword>
<dbReference type="EMBL" id="AP022595">
    <property type="protein sequence ID" value="BBY59821.1"/>
    <property type="molecule type" value="Genomic_DNA"/>
</dbReference>